<organism evidence="3 4">
    <name type="scientific">Candidatus Pseudobacter hemicellulosilyticus</name>
    <dbReference type="NCBI Taxonomy" id="3121375"/>
    <lineage>
        <taxon>Bacteria</taxon>
        <taxon>Pseudomonadati</taxon>
        <taxon>Bacteroidota</taxon>
        <taxon>Chitinophagia</taxon>
        <taxon>Chitinophagales</taxon>
        <taxon>Chitinophagaceae</taxon>
        <taxon>Pseudobacter</taxon>
    </lineage>
</organism>
<keyword evidence="1" id="KW-0560">Oxidoreductase</keyword>
<dbReference type="InterPro" id="IPR036291">
    <property type="entry name" value="NAD(P)-bd_dom_sf"/>
</dbReference>
<dbReference type="SUPFAM" id="SSF51735">
    <property type="entry name" value="NAD(P)-binding Rossmann-fold domains"/>
    <property type="match status" value="1"/>
</dbReference>
<dbReference type="PANTHER" id="PTHR14239">
    <property type="entry name" value="DUDULIN-RELATED"/>
    <property type="match status" value="1"/>
</dbReference>
<dbReference type="InterPro" id="IPR051267">
    <property type="entry name" value="STEAP_metalloreductase"/>
</dbReference>
<dbReference type="Proteomes" id="UP001220610">
    <property type="component" value="Chromosome"/>
</dbReference>
<dbReference type="GO" id="GO:0016491">
    <property type="term" value="F:oxidoreductase activity"/>
    <property type="evidence" value="ECO:0007669"/>
    <property type="project" value="UniProtKB-KW"/>
</dbReference>
<gene>
    <name evidence="3" type="ORF">P0Y53_02740</name>
</gene>
<dbReference type="InterPro" id="IPR028939">
    <property type="entry name" value="P5C_Rdtase_cat_N"/>
</dbReference>
<evidence type="ECO:0000256" key="1">
    <source>
        <dbReference type="ARBA" id="ARBA00023002"/>
    </source>
</evidence>
<dbReference type="Pfam" id="PF03807">
    <property type="entry name" value="F420_oxidored"/>
    <property type="match status" value="1"/>
</dbReference>
<protein>
    <submittedName>
        <fullName evidence="3">NAD(P)-binding domain-containing protein</fullName>
    </submittedName>
</protein>
<evidence type="ECO:0000259" key="2">
    <source>
        <dbReference type="Pfam" id="PF03807"/>
    </source>
</evidence>
<dbReference type="EMBL" id="CP119311">
    <property type="protein sequence ID" value="WEK36405.1"/>
    <property type="molecule type" value="Genomic_DNA"/>
</dbReference>
<accession>A0AAJ5WY29</accession>
<name>A0AAJ5WY29_9BACT</name>
<dbReference type="AlphaFoldDB" id="A0AAJ5WY29"/>
<dbReference type="Gene3D" id="3.40.50.720">
    <property type="entry name" value="NAD(P)-binding Rossmann-like Domain"/>
    <property type="match status" value="1"/>
</dbReference>
<feature type="domain" description="Pyrroline-5-carboxylate reductase catalytic N-terminal" evidence="2">
    <location>
        <begin position="2"/>
        <end position="95"/>
    </location>
</feature>
<sequence length="211" mass="22411">MKIGILGAGNVGRVLGKGLLDAGHSVLISNREPQSESLFTWKEQLGAGCHTGTFAEAAAFGDVIIIAINWNGVQELLQGLGAAALKDKIVIDLCNAVSFSETPQLALKGITAGELVQQWLPDSKVVKTLNMVGASRMVNPSYAQGIPTMFLCGNDAGAKQQVTTLLEALGWKDNIDLGDISRSNLLESLMLTCLIAELQLKTFNAAFSLLR</sequence>
<reference evidence="3" key="1">
    <citation type="submission" date="2023-03" db="EMBL/GenBank/DDBJ databases">
        <title>Andean soil-derived lignocellulolytic bacterial consortium as a source of novel taxa and putative plastic-active enzymes.</title>
        <authorList>
            <person name="Diaz-Garcia L."/>
            <person name="Chuvochina M."/>
            <person name="Feuerriegel G."/>
            <person name="Bunk B."/>
            <person name="Sproer C."/>
            <person name="Streit W.R."/>
            <person name="Rodriguez L.M."/>
            <person name="Overmann J."/>
            <person name="Jimenez D.J."/>
        </authorList>
    </citation>
    <scope>NUCLEOTIDE SEQUENCE</scope>
    <source>
        <strain evidence="3">MAG 7</strain>
    </source>
</reference>
<evidence type="ECO:0000313" key="4">
    <source>
        <dbReference type="Proteomes" id="UP001220610"/>
    </source>
</evidence>
<evidence type="ECO:0000313" key="3">
    <source>
        <dbReference type="EMBL" id="WEK36405.1"/>
    </source>
</evidence>
<proteinExistence type="predicted"/>